<protein>
    <submittedName>
        <fullName evidence="2">Sel1 repeat-containing protein</fullName>
    </submittedName>
</protein>
<keyword evidence="1" id="KW-0732">Signal</keyword>
<dbReference type="PANTHER" id="PTHR11102:SF160">
    <property type="entry name" value="ERAD-ASSOCIATED E3 UBIQUITIN-PROTEIN LIGASE COMPONENT HRD3"/>
    <property type="match status" value="1"/>
</dbReference>
<gene>
    <name evidence="2" type="ORF">EDC28_10129</name>
</gene>
<evidence type="ECO:0000313" key="2">
    <source>
        <dbReference type="EMBL" id="ROQ30343.1"/>
    </source>
</evidence>
<name>A0A3N1PPA7_9GAMM</name>
<dbReference type="AlphaFoldDB" id="A0A3N1PPA7"/>
<dbReference type="EMBL" id="RJUL01000001">
    <property type="protein sequence ID" value="ROQ30343.1"/>
    <property type="molecule type" value="Genomic_DNA"/>
</dbReference>
<comment type="caution">
    <text evidence="2">The sequence shown here is derived from an EMBL/GenBank/DDBJ whole genome shotgun (WGS) entry which is preliminary data.</text>
</comment>
<dbReference type="STRING" id="584787.GCA_001247655_02173"/>
<keyword evidence="3" id="KW-1185">Reference proteome</keyword>
<evidence type="ECO:0000256" key="1">
    <source>
        <dbReference type="SAM" id="SignalP"/>
    </source>
</evidence>
<dbReference type="InterPro" id="IPR011990">
    <property type="entry name" value="TPR-like_helical_dom_sf"/>
</dbReference>
<dbReference type="OrthoDB" id="9792653at2"/>
<dbReference type="PROSITE" id="PS51257">
    <property type="entry name" value="PROKAR_LIPOPROTEIN"/>
    <property type="match status" value="1"/>
</dbReference>
<evidence type="ECO:0000313" key="3">
    <source>
        <dbReference type="Proteomes" id="UP000268033"/>
    </source>
</evidence>
<dbReference type="Gene3D" id="1.25.40.10">
    <property type="entry name" value="Tetratricopeptide repeat domain"/>
    <property type="match status" value="1"/>
</dbReference>
<dbReference type="PANTHER" id="PTHR11102">
    <property type="entry name" value="SEL-1-LIKE PROTEIN"/>
    <property type="match status" value="1"/>
</dbReference>
<dbReference type="RefSeq" id="WP_050660706.1">
    <property type="nucleotide sequence ID" value="NZ_LFWC01000023.1"/>
</dbReference>
<feature type="signal peptide" evidence="1">
    <location>
        <begin position="1"/>
        <end position="27"/>
    </location>
</feature>
<dbReference type="SUPFAM" id="SSF81901">
    <property type="entry name" value="HCP-like"/>
    <property type="match status" value="1"/>
</dbReference>
<feature type="chain" id="PRO_5018151139" evidence="1">
    <location>
        <begin position="28"/>
        <end position="269"/>
    </location>
</feature>
<dbReference type="InterPro" id="IPR050767">
    <property type="entry name" value="Sel1_AlgK"/>
</dbReference>
<dbReference type="SMART" id="SM00671">
    <property type="entry name" value="SEL1"/>
    <property type="match status" value="5"/>
</dbReference>
<reference evidence="2 3" key="1">
    <citation type="submission" date="2018-11" db="EMBL/GenBank/DDBJ databases">
        <title>Genomic Encyclopedia of Type Strains, Phase IV (KMG-IV): sequencing the most valuable type-strain genomes for metagenomic binning, comparative biology and taxonomic classification.</title>
        <authorList>
            <person name="Goeker M."/>
        </authorList>
    </citation>
    <scope>NUCLEOTIDE SEQUENCE [LARGE SCALE GENOMIC DNA]</scope>
    <source>
        <strain evidence="2 3">DSM 21945</strain>
    </source>
</reference>
<organism evidence="2 3">
    <name type="scientific">Gallaecimonas pentaromativorans</name>
    <dbReference type="NCBI Taxonomy" id="584787"/>
    <lineage>
        <taxon>Bacteria</taxon>
        <taxon>Pseudomonadati</taxon>
        <taxon>Pseudomonadota</taxon>
        <taxon>Gammaproteobacteria</taxon>
        <taxon>Enterobacterales</taxon>
        <taxon>Gallaecimonadaceae</taxon>
        <taxon>Gallaecimonas</taxon>
    </lineage>
</organism>
<accession>A0A3N1PPA7</accession>
<dbReference type="Pfam" id="PF08238">
    <property type="entry name" value="Sel1"/>
    <property type="match status" value="5"/>
</dbReference>
<dbReference type="InterPro" id="IPR006597">
    <property type="entry name" value="Sel1-like"/>
</dbReference>
<sequence>MMSRNVALLPLLLSFLAGCASHNNSQAAPRNDYFASLEHYQFALASSQLSQAAKKGDLKAKQYLKQYGTWLRAQVAIEQGSADAQASYARQLANPKGATMPNYPAAAHWAALAAKAGNAQGQYWLAHFYETGQGVVRDPDQAFYWYQQAAAQGLVLAQRHLGALLESGELLRPDLHLAAHWYRQAADQGDSQAQYQLGHFYQQGRGVAQDLSAAKYWYELAAKQGQPKAQYQLGLLLPASDPKARYWLQQAARQGNVQAIDRLSISAVQ</sequence>
<dbReference type="Proteomes" id="UP000268033">
    <property type="component" value="Unassembled WGS sequence"/>
</dbReference>
<proteinExistence type="predicted"/>